<dbReference type="CDD" id="cd00268">
    <property type="entry name" value="DEADc"/>
    <property type="match status" value="1"/>
</dbReference>
<evidence type="ECO:0000313" key="11">
    <source>
        <dbReference type="Proteomes" id="UP000239735"/>
    </source>
</evidence>
<dbReference type="InterPro" id="IPR014014">
    <property type="entry name" value="RNA_helicase_DEAD_Q_motif"/>
</dbReference>
<protein>
    <submittedName>
        <fullName evidence="10">ATP-dependent RNA helicase RhlE</fullName>
        <ecNumber evidence="10">3.6.4.13</ecNumber>
    </submittedName>
</protein>
<dbReference type="Pfam" id="PF00270">
    <property type="entry name" value="DEAD"/>
    <property type="match status" value="1"/>
</dbReference>
<evidence type="ECO:0000256" key="3">
    <source>
        <dbReference type="ARBA" id="ARBA00022806"/>
    </source>
</evidence>
<organism evidence="10 11">
    <name type="scientific">Candidatus Sulfuritelmatomonas gaucii</name>
    <dbReference type="NCBI Taxonomy" id="2043161"/>
    <lineage>
        <taxon>Bacteria</taxon>
        <taxon>Pseudomonadati</taxon>
        <taxon>Acidobacteriota</taxon>
        <taxon>Terriglobia</taxon>
        <taxon>Terriglobales</taxon>
        <taxon>Acidobacteriaceae</taxon>
        <taxon>Candidatus Sulfuritelmatomonas</taxon>
    </lineage>
</organism>
<dbReference type="GO" id="GO:0003724">
    <property type="term" value="F:RNA helicase activity"/>
    <property type="evidence" value="ECO:0007669"/>
    <property type="project" value="UniProtKB-EC"/>
</dbReference>
<keyword evidence="2 10" id="KW-0378">Hydrolase</keyword>
<dbReference type="InterPro" id="IPR050079">
    <property type="entry name" value="DEAD_box_RNA_helicase"/>
</dbReference>
<dbReference type="InterPro" id="IPR014001">
    <property type="entry name" value="Helicase_ATP-bd"/>
</dbReference>
<dbReference type="GO" id="GO:0005829">
    <property type="term" value="C:cytosol"/>
    <property type="evidence" value="ECO:0007669"/>
    <property type="project" value="TreeGrafter"/>
</dbReference>
<evidence type="ECO:0000256" key="6">
    <source>
        <dbReference type="PROSITE-ProRule" id="PRU00552"/>
    </source>
</evidence>
<dbReference type="InterPro" id="IPR044742">
    <property type="entry name" value="DEAD/DEAH_RhlB"/>
</dbReference>
<dbReference type="Pfam" id="PF00271">
    <property type="entry name" value="Helicase_C"/>
    <property type="match status" value="1"/>
</dbReference>
<feature type="domain" description="Helicase C-terminal" evidence="8">
    <location>
        <begin position="250"/>
        <end position="394"/>
    </location>
</feature>
<dbReference type="EMBL" id="OKRB01000139">
    <property type="protein sequence ID" value="SPE30300.1"/>
    <property type="molecule type" value="Genomic_DNA"/>
</dbReference>
<proteinExistence type="inferred from homology"/>
<dbReference type="SMART" id="SM00490">
    <property type="entry name" value="HELICc"/>
    <property type="match status" value="1"/>
</dbReference>
<dbReference type="Gene3D" id="3.40.50.300">
    <property type="entry name" value="P-loop containing nucleotide triphosphate hydrolases"/>
    <property type="match status" value="2"/>
</dbReference>
<dbReference type="SMART" id="SM00487">
    <property type="entry name" value="DEXDc"/>
    <property type="match status" value="1"/>
</dbReference>
<keyword evidence="3 10" id="KW-0347">Helicase</keyword>
<sequence length="401" mass="44163">MKSWAPGTNRKIVVLTTQFSQFSLSAALMARLNANKFEIPTPVQAGAIPPALEGRDVLATAQTGTGKTLSFLIPIIEMLQTPDSQRMEGLGAQALILLPTRELAMQVEQAFKAVRPSPVYSVGLVVGGMNERPQIEAIRRGVRLIVATPGRLEDYLKRRLVRLDRIKILVLDEVDRMLDMGFEPAIRRIASVIPAQRQTLCYSATLEGAVKQVARNYLKNPVRIEIGSTMKPAENVELRAFSVNPDKKQELLEHLLNAENGSFLVFVRTKHGADRVARRLARSGHAAIQIHGDRTQAQRNSALRNFTEGRHRVLVATDVAARGLDVANVAHVVNFDMPKVAEDFVHRVGRTGRASARGVASTFAGPAERGELRKIERALSIRMSHFNVRAVDSRATNENAA</sequence>
<dbReference type="InterPro" id="IPR027417">
    <property type="entry name" value="P-loop_NTPase"/>
</dbReference>
<feature type="domain" description="DEAD-box RNA helicase Q" evidence="9">
    <location>
        <begin position="17"/>
        <end position="45"/>
    </location>
</feature>
<dbReference type="InterPro" id="IPR011545">
    <property type="entry name" value="DEAD/DEAH_box_helicase_dom"/>
</dbReference>
<feature type="domain" description="Helicase ATP-binding" evidence="7">
    <location>
        <begin position="48"/>
        <end position="224"/>
    </location>
</feature>
<dbReference type="GO" id="GO:0005524">
    <property type="term" value="F:ATP binding"/>
    <property type="evidence" value="ECO:0007669"/>
    <property type="project" value="UniProtKB-KW"/>
</dbReference>
<evidence type="ECO:0000259" key="9">
    <source>
        <dbReference type="PROSITE" id="PS51195"/>
    </source>
</evidence>
<dbReference type="GO" id="GO:0003676">
    <property type="term" value="F:nucleic acid binding"/>
    <property type="evidence" value="ECO:0007669"/>
    <property type="project" value="InterPro"/>
</dbReference>
<comment type="similarity">
    <text evidence="5">Belongs to the DEAD box helicase family.</text>
</comment>
<dbReference type="AlphaFoldDB" id="A0A2N9M4J1"/>
<dbReference type="InterPro" id="IPR001650">
    <property type="entry name" value="Helicase_C-like"/>
</dbReference>
<evidence type="ECO:0000259" key="7">
    <source>
        <dbReference type="PROSITE" id="PS51192"/>
    </source>
</evidence>
<dbReference type="PROSITE" id="PS51194">
    <property type="entry name" value="HELICASE_CTER"/>
    <property type="match status" value="1"/>
</dbReference>
<dbReference type="PANTHER" id="PTHR47959:SF13">
    <property type="entry name" value="ATP-DEPENDENT RNA HELICASE RHLE"/>
    <property type="match status" value="1"/>
</dbReference>
<evidence type="ECO:0000259" key="8">
    <source>
        <dbReference type="PROSITE" id="PS51194"/>
    </source>
</evidence>
<evidence type="ECO:0000256" key="1">
    <source>
        <dbReference type="ARBA" id="ARBA00022741"/>
    </source>
</evidence>
<evidence type="ECO:0000256" key="2">
    <source>
        <dbReference type="ARBA" id="ARBA00022801"/>
    </source>
</evidence>
<dbReference type="GO" id="GO:0016787">
    <property type="term" value="F:hydrolase activity"/>
    <property type="evidence" value="ECO:0007669"/>
    <property type="project" value="UniProtKB-KW"/>
</dbReference>
<reference evidence="11" key="1">
    <citation type="submission" date="2018-02" db="EMBL/GenBank/DDBJ databases">
        <authorList>
            <person name="Hausmann B."/>
        </authorList>
    </citation>
    <scope>NUCLEOTIDE SEQUENCE [LARGE SCALE GENOMIC DNA]</scope>
    <source>
        <strain evidence="11">Peat soil MAG SbA5</strain>
    </source>
</reference>
<evidence type="ECO:0000256" key="5">
    <source>
        <dbReference type="ARBA" id="ARBA00038437"/>
    </source>
</evidence>
<dbReference type="SUPFAM" id="SSF52540">
    <property type="entry name" value="P-loop containing nucleoside triphosphate hydrolases"/>
    <property type="match status" value="1"/>
</dbReference>
<dbReference type="CDD" id="cd18787">
    <property type="entry name" value="SF2_C_DEAD"/>
    <property type="match status" value="1"/>
</dbReference>
<keyword evidence="4" id="KW-0067">ATP-binding</keyword>
<evidence type="ECO:0000256" key="4">
    <source>
        <dbReference type="ARBA" id="ARBA00022840"/>
    </source>
</evidence>
<dbReference type="PROSITE" id="PS51195">
    <property type="entry name" value="Q_MOTIF"/>
    <property type="match status" value="1"/>
</dbReference>
<accession>A0A2N9M4J1</accession>
<name>A0A2N9M4J1_9BACT</name>
<dbReference type="Proteomes" id="UP000239735">
    <property type="component" value="Unassembled WGS sequence"/>
</dbReference>
<gene>
    <name evidence="10" type="ORF">SBA5_780004</name>
</gene>
<evidence type="ECO:0000313" key="10">
    <source>
        <dbReference type="EMBL" id="SPE30300.1"/>
    </source>
</evidence>
<dbReference type="PROSITE" id="PS51192">
    <property type="entry name" value="HELICASE_ATP_BIND_1"/>
    <property type="match status" value="1"/>
</dbReference>
<feature type="short sequence motif" description="Q motif" evidence="6">
    <location>
        <begin position="17"/>
        <end position="45"/>
    </location>
</feature>
<keyword evidence="1" id="KW-0547">Nucleotide-binding</keyword>
<dbReference type="EC" id="3.6.4.13" evidence="10"/>
<dbReference type="PANTHER" id="PTHR47959">
    <property type="entry name" value="ATP-DEPENDENT RNA HELICASE RHLE-RELATED"/>
    <property type="match status" value="1"/>
</dbReference>